<dbReference type="InterPro" id="IPR003346">
    <property type="entry name" value="Transposase_20"/>
</dbReference>
<dbReference type="NCBIfam" id="NF033542">
    <property type="entry name" value="transpos_IS110"/>
    <property type="match status" value="1"/>
</dbReference>
<dbReference type="AlphaFoldDB" id="A0A0T9PF22"/>
<dbReference type="InterPro" id="IPR047650">
    <property type="entry name" value="Transpos_IS110"/>
</dbReference>
<protein>
    <submittedName>
        <fullName evidence="3">Transposase</fullName>
    </submittedName>
</protein>
<name>A0A0T9PF22_9GAMM</name>
<dbReference type="CDD" id="cd09897">
    <property type="entry name" value="H3TH_FEN1-XPG-like"/>
    <property type="match status" value="1"/>
</dbReference>
<dbReference type="GO" id="GO:0004803">
    <property type="term" value="F:transposase activity"/>
    <property type="evidence" value="ECO:0007669"/>
    <property type="project" value="InterPro"/>
</dbReference>
<dbReference type="InterPro" id="IPR002525">
    <property type="entry name" value="Transp_IS110-like_N"/>
</dbReference>
<dbReference type="Pfam" id="PF02371">
    <property type="entry name" value="Transposase_20"/>
    <property type="match status" value="1"/>
</dbReference>
<dbReference type="Pfam" id="PF01548">
    <property type="entry name" value="DEDD_Tnp_IS110"/>
    <property type="match status" value="1"/>
</dbReference>
<sequence>MNTFVSNIDVSGTLIALDIAKKHHDAKIRHPDGRTSYLRIENTLEGFNRLLAFSVAPHNGIIAAFEPTADYHRNIAWWLHQQGVQCHLVSSVRCARAREMLFKTWDKNDRKDSSVIMYLLEQGLSSLFYDPLANDIIDIQEISNTYHQVTLARTRCLNSLVNHYLTLYFPEAEQFLHMSRAEWFCQFLLRFPTPFCITSINRDMFVKQSWDVVGRKQYKQKFLEHLYDVAADSIALPLPDDSLAVATFRLQLHRYIELSAQRLQLEKQSEKYLQERSDYQHLRTIPGIGPVIALMIIAESGDLTRFAHYRQYLNFCGFNLSASQSGQKHSGYRLSKRGNARLRYAFWLAATVAVRTRENSFRYKYERYLRENGDKPDQKRKAMTAVATKVARVAHAIVKQDIDYKGYYEISHGT</sequence>
<dbReference type="GO" id="GO:0006313">
    <property type="term" value="P:DNA transposition"/>
    <property type="evidence" value="ECO:0007669"/>
    <property type="project" value="InterPro"/>
</dbReference>
<evidence type="ECO:0000313" key="3">
    <source>
        <dbReference type="EMBL" id="CNH61285.1"/>
    </source>
</evidence>
<dbReference type="GO" id="GO:0003677">
    <property type="term" value="F:DNA binding"/>
    <property type="evidence" value="ECO:0007669"/>
    <property type="project" value="InterPro"/>
</dbReference>
<keyword evidence="4" id="KW-1185">Reference proteome</keyword>
<proteinExistence type="predicted"/>
<reference evidence="4" key="1">
    <citation type="submission" date="2015-03" db="EMBL/GenBank/DDBJ databases">
        <authorList>
            <consortium name="Pathogen Informatics"/>
            <person name="Murphy D."/>
        </authorList>
    </citation>
    <scope>NUCLEOTIDE SEQUENCE [LARGE SCALE GENOMIC DNA]</scope>
    <source>
        <strain evidence="4">IP6945</strain>
    </source>
</reference>
<accession>A0A0T9PF22</accession>
<evidence type="ECO:0000313" key="4">
    <source>
        <dbReference type="Proteomes" id="UP000041882"/>
    </source>
</evidence>
<dbReference type="Proteomes" id="UP000041882">
    <property type="component" value="Unassembled WGS sequence"/>
</dbReference>
<organism evidence="3 4">
    <name type="scientific">Yersinia thracica</name>
    <dbReference type="NCBI Taxonomy" id="2890319"/>
    <lineage>
        <taxon>Bacteria</taxon>
        <taxon>Pseudomonadati</taxon>
        <taxon>Pseudomonadota</taxon>
        <taxon>Gammaproteobacteria</taxon>
        <taxon>Enterobacterales</taxon>
        <taxon>Yersiniaceae</taxon>
        <taxon>Yersinia</taxon>
    </lineage>
</organism>
<feature type="domain" description="Transposase IS116/IS110/IS902 C-terminal" evidence="2">
    <location>
        <begin position="280"/>
        <end position="365"/>
    </location>
</feature>
<evidence type="ECO:0000259" key="2">
    <source>
        <dbReference type="Pfam" id="PF02371"/>
    </source>
</evidence>
<dbReference type="RefSeq" id="WP_050113813.1">
    <property type="nucleotide sequence ID" value="NZ_CABHXQ010000059.1"/>
</dbReference>
<gene>
    <name evidence="3" type="ORF">ERS008472_01871</name>
</gene>
<evidence type="ECO:0000259" key="1">
    <source>
        <dbReference type="Pfam" id="PF01548"/>
    </source>
</evidence>
<dbReference type="EMBL" id="CQAW01000007">
    <property type="protein sequence ID" value="CNH61285.1"/>
    <property type="molecule type" value="Genomic_DNA"/>
</dbReference>
<dbReference type="PANTHER" id="PTHR33055">
    <property type="entry name" value="TRANSPOSASE FOR INSERTION SEQUENCE ELEMENT IS1111A"/>
    <property type="match status" value="1"/>
</dbReference>
<feature type="domain" description="Transposase IS110-like N-terminal" evidence="1">
    <location>
        <begin position="16"/>
        <end position="170"/>
    </location>
</feature>